<reference evidence="2" key="1">
    <citation type="submission" date="2017-07" db="EMBL/GenBank/DDBJ databases">
        <title>Taro Niue Genome Assembly and Annotation.</title>
        <authorList>
            <person name="Atibalentja N."/>
            <person name="Keating K."/>
            <person name="Fields C.J."/>
        </authorList>
    </citation>
    <scope>NUCLEOTIDE SEQUENCE</scope>
    <source>
        <strain evidence="2">Niue_2</strain>
        <tissue evidence="2">Leaf</tissue>
    </source>
</reference>
<name>A0A843W2W2_COLES</name>
<feature type="non-terminal residue" evidence="2">
    <location>
        <position position="1"/>
    </location>
</feature>
<sequence length="170" mass="19745">MLQTQGIMMKKWSSGVDTGSSSVDTSPSSQRTQLTGLYCVSTLDPVPIRPVWQFWTASHDRASQDYYGKRRFERERGICIQRSRAALPKGEEGEEEGEEEEELEIATVLIQKEIQPSLCMQILSWWCRHTLYWCRHNASNPRQNDEKMFLHIYTNLALIPTVMDHVIQIR</sequence>
<feature type="compositionally biased region" description="Low complexity" evidence="1">
    <location>
        <begin position="13"/>
        <end position="29"/>
    </location>
</feature>
<keyword evidence="3" id="KW-1185">Reference proteome</keyword>
<organism evidence="2 3">
    <name type="scientific">Colocasia esculenta</name>
    <name type="common">Wild taro</name>
    <name type="synonym">Arum esculentum</name>
    <dbReference type="NCBI Taxonomy" id="4460"/>
    <lineage>
        <taxon>Eukaryota</taxon>
        <taxon>Viridiplantae</taxon>
        <taxon>Streptophyta</taxon>
        <taxon>Embryophyta</taxon>
        <taxon>Tracheophyta</taxon>
        <taxon>Spermatophyta</taxon>
        <taxon>Magnoliopsida</taxon>
        <taxon>Liliopsida</taxon>
        <taxon>Araceae</taxon>
        <taxon>Aroideae</taxon>
        <taxon>Colocasieae</taxon>
        <taxon>Colocasia</taxon>
    </lineage>
</organism>
<evidence type="ECO:0000256" key="1">
    <source>
        <dbReference type="SAM" id="MobiDB-lite"/>
    </source>
</evidence>
<feature type="region of interest" description="Disordered" evidence="1">
    <location>
        <begin position="1"/>
        <end position="30"/>
    </location>
</feature>
<accession>A0A843W2W2</accession>
<dbReference type="EMBL" id="NMUH01002217">
    <property type="protein sequence ID" value="MQL98633.1"/>
    <property type="molecule type" value="Genomic_DNA"/>
</dbReference>
<gene>
    <name evidence="2" type="ORF">Taro_031345</name>
</gene>
<comment type="caution">
    <text evidence="2">The sequence shown here is derived from an EMBL/GenBank/DDBJ whole genome shotgun (WGS) entry which is preliminary data.</text>
</comment>
<dbReference type="AlphaFoldDB" id="A0A843W2W2"/>
<evidence type="ECO:0000313" key="2">
    <source>
        <dbReference type="EMBL" id="MQL98633.1"/>
    </source>
</evidence>
<dbReference type="Proteomes" id="UP000652761">
    <property type="component" value="Unassembled WGS sequence"/>
</dbReference>
<evidence type="ECO:0000313" key="3">
    <source>
        <dbReference type="Proteomes" id="UP000652761"/>
    </source>
</evidence>
<protein>
    <submittedName>
        <fullName evidence="2">Uncharacterized protein</fullName>
    </submittedName>
</protein>
<proteinExistence type="predicted"/>